<dbReference type="SUPFAM" id="SSF48008">
    <property type="entry name" value="GntR ligand-binding domain-like"/>
    <property type="match status" value="1"/>
</dbReference>
<dbReference type="EMBL" id="JBHTBH010000004">
    <property type="protein sequence ID" value="MFC7328228.1"/>
    <property type="molecule type" value="Genomic_DNA"/>
</dbReference>
<dbReference type="InterPro" id="IPR008920">
    <property type="entry name" value="TF_FadR/GntR_C"/>
</dbReference>
<organism evidence="6 7">
    <name type="scientific">Marinactinospora rubrisoli</name>
    <dbReference type="NCBI Taxonomy" id="2715399"/>
    <lineage>
        <taxon>Bacteria</taxon>
        <taxon>Bacillati</taxon>
        <taxon>Actinomycetota</taxon>
        <taxon>Actinomycetes</taxon>
        <taxon>Streptosporangiales</taxon>
        <taxon>Nocardiopsidaceae</taxon>
        <taxon>Marinactinospora</taxon>
    </lineage>
</organism>
<dbReference type="RefSeq" id="WP_379870876.1">
    <property type="nucleotide sequence ID" value="NZ_JBHTBH010000004.1"/>
</dbReference>
<reference evidence="7" key="1">
    <citation type="journal article" date="2019" name="Int. J. Syst. Evol. Microbiol.">
        <title>The Global Catalogue of Microorganisms (GCM) 10K type strain sequencing project: providing services to taxonomists for standard genome sequencing and annotation.</title>
        <authorList>
            <consortium name="The Broad Institute Genomics Platform"/>
            <consortium name="The Broad Institute Genome Sequencing Center for Infectious Disease"/>
            <person name="Wu L."/>
            <person name="Ma J."/>
        </authorList>
    </citation>
    <scope>NUCLEOTIDE SEQUENCE [LARGE SCALE GENOMIC DNA]</scope>
    <source>
        <strain evidence="7">CGMCC 4.7382</strain>
    </source>
</reference>
<keyword evidence="1" id="KW-0805">Transcription regulation</keyword>
<dbReference type="SUPFAM" id="SSF46785">
    <property type="entry name" value="Winged helix' DNA-binding domain"/>
    <property type="match status" value="1"/>
</dbReference>
<feature type="domain" description="HTH gntR-type" evidence="5">
    <location>
        <begin position="19"/>
        <end position="86"/>
    </location>
</feature>
<dbReference type="InterPro" id="IPR036388">
    <property type="entry name" value="WH-like_DNA-bd_sf"/>
</dbReference>
<evidence type="ECO:0000256" key="2">
    <source>
        <dbReference type="ARBA" id="ARBA00023125"/>
    </source>
</evidence>
<evidence type="ECO:0000256" key="4">
    <source>
        <dbReference type="SAM" id="MobiDB-lite"/>
    </source>
</evidence>
<dbReference type="PRINTS" id="PR00033">
    <property type="entry name" value="HTHASNC"/>
</dbReference>
<sequence>MTLPTTGPLDGPLPRRTSRGLSGQVYDRLYQAIVTVRYPPGGRLSEKDLAAELGVSRTPVRDAVYRLAEEGLVEVFPQHGTFVARIDQQAFADAQFVRESLERSALRLATERATSEHIARMRANLAEQEDAMRRADAERFVELDQRLHQLLFDAAGHSGAGAVARRARPHMDRVRRLTLPDATGYEGLVADHRAIVDAVESRDAAAGDAVLTPHLRLILETVKFVRERHPEYFGTDDADGTGRVAG</sequence>
<dbReference type="Proteomes" id="UP001596540">
    <property type="component" value="Unassembled WGS sequence"/>
</dbReference>
<evidence type="ECO:0000313" key="6">
    <source>
        <dbReference type="EMBL" id="MFC7328228.1"/>
    </source>
</evidence>
<gene>
    <name evidence="6" type="ORF">ACFQRF_10790</name>
</gene>
<dbReference type="InterPro" id="IPR011711">
    <property type="entry name" value="GntR_C"/>
</dbReference>
<accession>A0ABW2KFT0</accession>
<dbReference type="PANTHER" id="PTHR43537:SF45">
    <property type="entry name" value="GNTR FAMILY REGULATORY PROTEIN"/>
    <property type="match status" value="1"/>
</dbReference>
<dbReference type="Gene3D" id="1.10.10.10">
    <property type="entry name" value="Winged helix-like DNA-binding domain superfamily/Winged helix DNA-binding domain"/>
    <property type="match status" value="1"/>
</dbReference>
<dbReference type="PROSITE" id="PS50949">
    <property type="entry name" value="HTH_GNTR"/>
    <property type="match status" value="1"/>
</dbReference>
<keyword evidence="3" id="KW-0804">Transcription</keyword>
<keyword evidence="2" id="KW-0238">DNA-binding</keyword>
<dbReference type="Pfam" id="PF07729">
    <property type="entry name" value="FCD"/>
    <property type="match status" value="1"/>
</dbReference>
<comment type="caution">
    <text evidence="6">The sequence shown here is derived from an EMBL/GenBank/DDBJ whole genome shotgun (WGS) entry which is preliminary data.</text>
</comment>
<evidence type="ECO:0000259" key="5">
    <source>
        <dbReference type="PROSITE" id="PS50949"/>
    </source>
</evidence>
<evidence type="ECO:0000256" key="3">
    <source>
        <dbReference type="ARBA" id="ARBA00023163"/>
    </source>
</evidence>
<dbReference type="SMART" id="SM00895">
    <property type="entry name" value="FCD"/>
    <property type="match status" value="1"/>
</dbReference>
<feature type="compositionally biased region" description="Low complexity" evidence="4">
    <location>
        <begin position="1"/>
        <end position="14"/>
    </location>
</feature>
<name>A0ABW2KFT0_9ACTN</name>
<dbReference type="PANTHER" id="PTHR43537">
    <property type="entry name" value="TRANSCRIPTIONAL REGULATOR, GNTR FAMILY"/>
    <property type="match status" value="1"/>
</dbReference>
<evidence type="ECO:0000313" key="7">
    <source>
        <dbReference type="Proteomes" id="UP001596540"/>
    </source>
</evidence>
<dbReference type="SMART" id="SM00345">
    <property type="entry name" value="HTH_GNTR"/>
    <property type="match status" value="1"/>
</dbReference>
<dbReference type="Gene3D" id="1.20.120.530">
    <property type="entry name" value="GntR ligand-binding domain-like"/>
    <property type="match status" value="1"/>
</dbReference>
<dbReference type="InterPro" id="IPR000524">
    <property type="entry name" value="Tscrpt_reg_HTH_GntR"/>
</dbReference>
<proteinExistence type="predicted"/>
<dbReference type="Pfam" id="PF00392">
    <property type="entry name" value="GntR"/>
    <property type="match status" value="1"/>
</dbReference>
<evidence type="ECO:0000256" key="1">
    <source>
        <dbReference type="ARBA" id="ARBA00023015"/>
    </source>
</evidence>
<dbReference type="PRINTS" id="PR00035">
    <property type="entry name" value="HTHGNTR"/>
</dbReference>
<dbReference type="InterPro" id="IPR036390">
    <property type="entry name" value="WH_DNA-bd_sf"/>
</dbReference>
<feature type="region of interest" description="Disordered" evidence="4">
    <location>
        <begin position="1"/>
        <end position="20"/>
    </location>
</feature>
<protein>
    <submittedName>
        <fullName evidence="6">GntR family transcriptional regulator</fullName>
    </submittedName>
</protein>
<dbReference type="InterPro" id="IPR000485">
    <property type="entry name" value="AsnC-type_HTH_dom"/>
</dbReference>
<dbReference type="CDD" id="cd07377">
    <property type="entry name" value="WHTH_GntR"/>
    <property type="match status" value="1"/>
</dbReference>
<keyword evidence="7" id="KW-1185">Reference proteome</keyword>